<name>A0A1E3RIF7_MYCFV</name>
<evidence type="ECO:0000313" key="2">
    <source>
        <dbReference type="EMBL" id="ODQ89648.1"/>
    </source>
</evidence>
<reference evidence="3" key="1">
    <citation type="submission" date="2016-09" db="EMBL/GenBank/DDBJ databases">
        <authorList>
            <person name="Greninger A.L."/>
            <person name="Jerome K.R."/>
            <person name="Mcnair B."/>
            <person name="Wallis C."/>
            <person name="Fang F."/>
        </authorList>
    </citation>
    <scope>NUCLEOTIDE SEQUENCE [LARGE SCALE GENOMIC DNA]</scope>
    <source>
        <strain evidence="3">M6</strain>
    </source>
</reference>
<dbReference type="AlphaFoldDB" id="A0A1E3RIF7"/>
<proteinExistence type="predicted"/>
<gene>
    <name evidence="2" type="ORF">BHQ18_14685</name>
</gene>
<organism evidence="2 3">
    <name type="scientific">Mycolicibacterium flavescens</name>
    <name type="common">Mycobacterium flavescens</name>
    <dbReference type="NCBI Taxonomy" id="1776"/>
    <lineage>
        <taxon>Bacteria</taxon>
        <taxon>Bacillati</taxon>
        <taxon>Actinomycetota</taxon>
        <taxon>Actinomycetes</taxon>
        <taxon>Mycobacteriales</taxon>
        <taxon>Mycobacteriaceae</taxon>
        <taxon>Mycolicibacterium</taxon>
    </lineage>
</organism>
<evidence type="ECO:0000313" key="3">
    <source>
        <dbReference type="Proteomes" id="UP000094053"/>
    </source>
</evidence>
<evidence type="ECO:0000259" key="1">
    <source>
        <dbReference type="PROSITE" id="PS50921"/>
    </source>
</evidence>
<comment type="caution">
    <text evidence="2">The sequence shown here is derived from an EMBL/GenBank/DDBJ whole genome shotgun (WGS) entry which is preliminary data.</text>
</comment>
<dbReference type="PROSITE" id="PS50921">
    <property type="entry name" value="ANTAR"/>
    <property type="match status" value="1"/>
</dbReference>
<dbReference type="SMART" id="SM01012">
    <property type="entry name" value="ANTAR"/>
    <property type="match status" value="1"/>
</dbReference>
<feature type="domain" description="ANTAR" evidence="1">
    <location>
        <begin position="1"/>
        <end position="53"/>
    </location>
</feature>
<dbReference type="GO" id="GO:0003723">
    <property type="term" value="F:RNA binding"/>
    <property type="evidence" value="ECO:0007669"/>
    <property type="project" value="InterPro"/>
</dbReference>
<dbReference type="OrthoDB" id="4466580at2"/>
<sequence length="86" mass="8856">MTCLRPTGRQGLDTAEGVLIALRRCTSDEAFREIIWAAEHHRVPVFALADALVTAASGSPTADGAARSAVVAQWGALLAGPARTGG</sequence>
<dbReference type="Proteomes" id="UP000094053">
    <property type="component" value="Unassembled WGS sequence"/>
</dbReference>
<dbReference type="EMBL" id="MIHA01000009">
    <property type="protein sequence ID" value="ODQ89648.1"/>
    <property type="molecule type" value="Genomic_DNA"/>
</dbReference>
<dbReference type="RefSeq" id="WP_069414341.1">
    <property type="nucleotide sequence ID" value="NZ_JACKUL010000026.1"/>
</dbReference>
<dbReference type="InterPro" id="IPR005561">
    <property type="entry name" value="ANTAR"/>
</dbReference>
<dbReference type="InterPro" id="IPR036388">
    <property type="entry name" value="WH-like_DNA-bd_sf"/>
</dbReference>
<dbReference type="Pfam" id="PF03861">
    <property type="entry name" value="ANTAR"/>
    <property type="match status" value="1"/>
</dbReference>
<accession>A0A1E3RIF7</accession>
<keyword evidence="3" id="KW-1185">Reference proteome</keyword>
<dbReference type="Gene3D" id="1.10.10.10">
    <property type="entry name" value="Winged helix-like DNA-binding domain superfamily/Winged helix DNA-binding domain"/>
    <property type="match status" value="1"/>
</dbReference>
<protein>
    <recommendedName>
        <fullName evidence="1">ANTAR domain-containing protein</fullName>
    </recommendedName>
</protein>
<dbReference type="STRING" id="1776.BHQ18_14685"/>